<evidence type="ECO:0000313" key="8">
    <source>
        <dbReference type="EMBL" id="BBL03969.1"/>
    </source>
</evidence>
<feature type="transmembrane region" description="Helical" evidence="6">
    <location>
        <begin position="226"/>
        <end position="242"/>
    </location>
</feature>
<dbReference type="GO" id="GO:0005886">
    <property type="term" value="C:plasma membrane"/>
    <property type="evidence" value="ECO:0007669"/>
    <property type="project" value="UniProtKB-SubCell"/>
</dbReference>
<evidence type="ECO:0000256" key="2">
    <source>
        <dbReference type="ARBA" id="ARBA00022475"/>
    </source>
</evidence>
<comment type="subcellular location">
    <subcellularLocation>
        <location evidence="1">Cell membrane</location>
        <topology evidence="1">Multi-pass membrane protein</topology>
    </subcellularLocation>
</comment>
<dbReference type="PANTHER" id="PTHR30619:SF1">
    <property type="entry name" value="RECOMBINATION PROTEIN 2"/>
    <property type="match status" value="1"/>
</dbReference>
<dbReference type="InterPro" id="IPR052159">
    <property type="entry name" value="Competence_DNA_uptake"/>
</dbReference>
<dbReference type="InterPro" id="IPR004477">
    <property type="entry name" value="ComEC_N"/>
</dbReference>
<feature type="transmembrane region" description="Helical" evidence="6">
    <location>
        <begin position="353"/>
        <end position="371"/>
    </location>
</feature>
<evidence type="ECO:0000256" key="3">
    <source>
        <dbReference type="ARBA" id="ARBA00022692"/>
    </source>
</evidence>
<feature type="transmembrane region" description="Helical" evidence="6">
    <location>
        <begin position="195"/>
        <end position="214"/>
    </location>
</feature>
<dbReference type="Proteomes" id="UP000318946">
    <property type="component" value="Chromosome"/>
</dbReference>
<proteinExistence type="predicted"/>
<feature type="domain" description="ComEC/Rec2-related protein" evidence="7">
    <location>
        <begin position="102"/>
        <end position="366"/>
    </location>
</feature>
<keyword evidence="3 6" id="KW-0812">Transmembrane</keyword>
<keyword evidence="9" id="KW-1185">Reference proteome</keyword>
<sequence length="374" mass="39996">MAWVLLFTAAGVAVARYATLPAGFLAAAFAAATLMAFITYRRRIGNGYIAIALLLLGMALPALRPQPAYGPAGMNRLHEAASERIRRLHLPPDAEAVALAMAAGDQTELTPERRAPYARTGTAHVLAVSGLHVGMVFLYVNLLLGALALLHRGHLLRNAAAIAVIWLFAAAAGLSPGTIRAAVMFTALQLALATTSRYAGVNILSAAAFGMLLWRPSYLFHVGFQLSFLSVAAILLWGIPLYRRLRTPWRAANAAVGMLVVGAVASTATAPLVSYCFGQIPLVGLAVNPPVILLTYGVVGVSLLWLAIPWPPLSVVVRPLLEGLLWLQNRLVAEAAALPCAAIDYRMTAAQTAVVYLFFVIFTLAVYRPWLKNR</sequence>
<dbReference type="PANTHER" id="PTHR30619">
    <property type="entry name" value="DNA INTERNALIZATION/COMPETENCE PROTEIN COMEC/REC2"/>
    <property type="match status" value="1"/>
</dbReference>
<dbReference type="AlphaFoldDB" id="A0A4Y1WUN4"/>
<name>A0A4Y1WUN4_9BACT</name>
<evidence type="ECO:0000259" key="7">
    <source>
        <dbReference type="Pfam" id="PF03772"/>
    </source>
</evidence>
<evidence type="ECO:0000256" key="1">
    <source>
        <dbReference type="ARBA" id="ARBA00004651"/>
    </source>
</evidence>
<protein>
    <recommendedName>
        <fullName evidence="7">ComEC/Rec2-related protein domain-containing protein</fullName>
    </recommendedName>
</protein>
<keyword evidence="5 6" id="KW-0472">Membrane</keyword>
<dbReference type="NCBIfam" id="TIGR00360">
    <property type="entry name" value="ComEC_N-term"/>
    <property type="match status" value="1"/>
</dbReference>
<feature type="transmembrane region" description="Helical" evidence="6">
    <location>
        <begin position="25"/>
        <end position="40"/>
    </location>
</feature>
<keyword evidence="4 6" id="KW-1133">Transmembrane helix</keyword>
<dbReference type="EMBL" id="AP019735">
    <property type="protein sequence ID" value="BBL03969.1"/>
    <property type="molecule type" value="Genomic_DNA"/>
</dbReference>
<accession>A0A4Y1WUN4</accession>
<keyword evidence="2" id="KW-1003">Cell membrane</keyword>
<evidence type="ECO:0000256" key="4">
    <source>
        <dbReference type="ARBA" id="ARBA00022989"/>
    </source>
</evidence>
<feature type="transmembrane region" description="Helical" evidence="6">
    <location>
        <begin position="125"/>
        <end position="150"/>
    </location>
</feature>
<feature type="transmembrane region" description="Helical" evidence="6">
    <location>
        <begin position="162"/>
        <end position="183"/>
    </location>
</feature>
<organism evidence="8 9">
    <name type="scientific">Alistipes communis</name>
    <dbReference type="NCBI Taxonomy" id="2585118"/>
    <lineage>
        <taxon>Bacteria</taxon>
        <taxon>Pseudomonadati</taxon>
        <taxon>Bacteroidota</taxon>
        <taxon>Bacteroidia</taxon>
        <taxon>Bacteroidales</taxon>
        <taxon>Rikenellaceae</taxon>
        <taxon>Alistipes</taxon>
    </lineage>
</organism>
<feature type="transmembrane region" description="Helical" evidence="6">
    <location>
        <begin position="47"/>
        <end position="64"/>
    </location>
</feature>
<evidence type="ECO:0000256" key="6">
    <source>
        <dbReference type="SAM" id="Phobius"/>
    </source>
</evidence>
<evidence type="ECO:0000256" key="5">
    <source>
        <dbReference type="ARBA" id="ARBA00023136"/>
    </source>
</evidence>
<feature type="transmembrane region" description="Helical" evidence="6">
    <location>
        <begin position="290"/>
        <end position="308"/>
    </location>
</feature>
<dbReference type="KEGG" id="acou:A5CBH24_12820"/>
<dbReference type="Pfam" id="PF03772">
    <property type="entry name" value="Competence"/>
    <property type="match status" value="1"/>
</dbReference>
<gene>
    <name evidence="8" type="ORF">A5CBH24_12820</name>
</gene>
<feature type="transmembrane region" description="Helical" evidence="6">
    <location>
        <begin position="254"/>
        <end position="278"/>
    </location>
</feature>
<evidence type="ECO:0000313" key="9">
    <source>
        <dbReference type="Proteomes" id="UP000318946"/>
    </source>
</evidence>
<reference evidence="9" key="1">
    <citation type="submission" date="2019-06" db="EMBL/GenBank/DDBJ databases">
        <title>Alistipes onderdonkii subsp. vulgaris subsp. nov., Alistipes dispar sp. nov. and Alistipes communis sp. nov., isolated from human faeces, and creation of Alistipes onderdonkii subsp. onderdonkii subsp. nov.</title>
        <authorList>
            <person name="Sakamoto M."/>
            <person name="Ikeyama N."/>
            <person name="Ogata Y."/>
            <person name="Suda W."/>
            <person name="Iino T."/>
            <person name="Hattori M."/>
            <person name="Ohkuma M."/>
        </authorList>
    </citation>
    <scope>NUCLEOTIDE SEQUENCE [LARGE SCALE GENOMIC DNA]</scope>
    <source>
        <strain evidence="9">5CBH24</strain>
    </source>
</reference>